<name>A0A1E4RYC8_CYBJN</name>
<evidence type="ECO:0000259" key="2">
    <source>
        <dbReference type="Pfam" id="PF17733"/>
    </source>
</evidence>
<protein>
    <submittedName>
        <fullName evidence="4">Uncharacterized protein</fullName>
    </submittedName>
</protein>
<dbReference type="Pfam" id="PF17733">
    <property type="entry name" value="KPWE_dom"/>
    <property type="match status" value="1"/>
</dbReference>
<dbReference type="PANTHER" id="PTHR36855:SF1">
    <property type="entry name" value="PEROXISOME MEMBRANE ANCHOR PROTEIN PEX14P N-TERMINAL DOMAIN-CONTAINING PROTEIN"/>
    <property type="match status" value="1"/>
</dbReference>
<dbReference type="RefSeq" id="XP_020069332.1">
    <property type="nucleotide sequence ID" value="XM_020216545.1"/>
</dbReference>
<sequence>MDMQETQEDVYRYFDLFDFNNEDFLNGLENVFESYLDQLNNDKDERIHEIVTEISPEDKERLTLQAKTFYFSKETGNILNIEDYQEWKKSQNPEPGYSNDYQKVVELIMSGRENEIPGIKQIPDTVLEGQGSESKSSQRKKPWEIAKENEPKPDEDNEEQTNKEDTTDATVI</sequence>
<dbReference type="Proteomes" id="UP000094389">
    <property type="component" value="Unassembled WGS sequence"/>
</dbReference>
<gene>
    <name evidence="4" type="ORF">CYBJADRAFT_174156</name>
</gene>
<dbReference type="STRING" id="983966.A0A1E4RYC8"/>
<feature type="region of interest" description="Disordered" evidence="1">
    <location>
        <begin position="115"/>
        <end position="172"/>
    </location>
</feature>
<dbReference type="OrthoDB" id="9936937at2759"/>
<feature type="domain" description="PEX14-like helix-turn-helix" evidence="3">
    <location>
        <begin position="8"/>
        <end position="91"/>
    </location>
</feature>
<dbReference type="PANTHER" id="PTHR36855">
    <property type="entry name" value="CHROMOSOME 10, WHOLE GENOME SHOTGUN SEQUENCE"/>
    <property type="match status" value="1"/>
</dbReference>
<feature type="domain" description="Peroxisomal membrane protein PEX14-like KPWE" evidence="2">
    <location>
        <begin position="97"/>
        <end position="144"/>
    </location>
</feature>
<dbReference type="AlphaFoldDB" id="A0A1E4RYC8"/>
<feature type="compositionally biased region" description="Basic and acidic residues" evidence="1">
    <location>
        <begin position="141"/>
        <end position="166"/>
    </location>
</feature>
<reference evidence="4 5" key="1">
    <citation type="journal article" date="2016" name="Proc. Natl. Acad. Sci. U.S.A.">
        <title>Comparative genomics of biotechnologically important yeasts.</title>
        <authorList>
            <person name="Riley R."/>
            <person name="Haridas S."/>
            <person name="Wolfe K.H."/>
            <person name="Lopes M.R."/>
            <person name="Hittinger C.T."/>
            <person name="Goeker M."/>
            <person name="Salamov A.A."/>
            <person name="Wisecaver J.H."/>
            <person name="Long T.M."/>
            <person name="Calvey C.H."/>
            <person name="Aerts A.L."/>
            <person name="Barry K.W."/>
            <person name="Choi C."/>
            <person name="Clum A."/>
            <person name="Coughlan A.Y."/>
            <person name="Deshpande S."/>
            <person name="Douglass A.P."/>
            <person name="Hanson S.J."/>
            <person name="Klenk H.-P."/>
            <person name="LaButti K.M."/>
            <person name="Lapidus A."/>
            <person name="Lindquist E.A."/>
            <person name="Lipzen A.M."/>
            <person name="Meier-Kolthoff J.P."/>
            <person name="Ohm R.A."/>
            <person name="Otillar R.P."/>
            <person name="Pangilinan J.L."/>
            <person name="Peng Y."/>
            <person name="Rokas A."/>
            <person name="Rosa C.A."/>
            <person name="Scheuner C."/>
            <person name="Sibirny A.A."/>
            <person name="Slot J.C."/>
            <person name="Stielow J.B."/>
            <person name="Sun H."/>
            <person name="Kurtzman C.P."/>
            <person name="Blackwell M."/>
            <person name="Grigoriev I.V."/>
            <person name="Jeffries T.W."/>
        </authorList>
    </citation>
    <scope>NUCLEOTIDE SEQUENCE [LARGE SCALE GENOMIC DNA]</scope>
    <source>
        <strain evidence="5">ATCC 18201 / CBS 1600 / BCRC 20928 / JCM 3617 / NBRC 0987 / NRRL Y-1542</strain>
    </source>
</reference>
<accession>A0A1E4RYC8</accession>
<evidence type="ECO:0000313" key="5">
    <source>
        <dbReference type="Proteomes" id="UP000094389"/>
    </source>
</evidence>
<dbReference type="InterPro" id="IPR058841">
    <property type="entry name" value="HTH_76"/>
</dbReference>
<dbReference type="InterPro" id="IPR040554">
    <property type="entry name" value="KPWE_PEX14_dom"/>
</dbReference>
<dbReference type="EMBL" id="KV453935">
    <property type="protein sequence ID" value="ODV72293.1"/>
    <property type="molecule type" value="Genomic_DNA"/>
</dbReference>
<evidence type="ECO:0000256" key="1">
    <source>
        <dbReference type="SAM" id="MobiDB-lite"/>
    </source>
</evidence>
<organism evidence="4 5">
    <name type="scientific">Cyberlindnera jadinii (strain ATCC 18201 / CBS 1600 / BCRC 20928 / JCM 3617 / NBRC 0987 / NRRL Y-1542)</name>
    <name type="common">Torula yeast</name>
    <name type="synonym">Candida utilis</name>
    <dbReference type="NCBI Taxonomy" id="983966"/>
    <lineage>
        <taxon>Eukaryota</taxon>
        <taxon>Fungi</taxon>
        <taxon>Dikarya</taxon>
        <taxon>Ascomycota</taxon>
        <taxon>Saccharomycotina</taxon>
        <taxon>Saccharomycetes</taxon>
        <taxon>Phaffomycetales</taxon>
        <taxon>Phaffomycetaceae</taxon>
        <taxon>Cyberlindnera</taxon>
    </lineage>
</organism>
<dbReference type="OMA" id="NNDKDER"/>
<dbReference type="Pfam" id="PF25871">
    <property type="entry name" value="HTH_76"/>
    <property type="match status" value="1"/>
</dbReference>
<evidence type="ECO:0000259" key="3">
    <source>
        <dbReference type="Pfam" id="PF25871"/>
    </source>
</evidence>
<dbReference type="GeneID" id="30990941"/>
<evidence type="ECO:0000313" key="4">
    <source>
        <dbReference type="EMBL" id="ODV72293.1"/>
    </source>
</evidence>
<proteinExistence type="predicted"/>
<keyword evidence="5" id="KW-1185">Reference proteome</keyword>